<feature type="region of interest" description="Disordered" evidence="8">
    <location>
        <begin position="1829"/>
        <end position="1962"/>
    </location>
</feature>
<dbReference type="Pfam" id="PF06920">
    <property type="entry name" value="DHR-2_Lobe_A"/>
    <property type="match status" value="1"/>
</dbReference>
<gene>
    <name evidence="12" type="ORF">V9T40_012468</name>
</gene>
<evidence type="ECO:0000256" key="2">
    <source>
        <dbReference type="ARBA" id="ARBA00022443"/>
    </source>
</evidence>
<feature type="region of interest" description="Disordered" evidence="8">
    <location>
        <begin position="1751"/>
        <end position="1775"/>
    </location>
</feature>
<accession>A0AAN9XZC7</accession>
<evidence type="ECO:0000256" key="8">
    <source>
        <dbReference type="SAM" id="MobiDB-lite"/>
    </source>
</evidence>
<dbReference type="GO" id="GO:0007520">
    <property type="term" value="P:myoblast fusion"/>
    <property type="evidence" value="ECO:0007669"/>
    <property type="project" value="TreeGrafter"/>
</dbReference>
<dbReference type="GO" id="GO:0007264">
    <property type="term" value="P:small GTPase-mediated signal transduction"/>
    <property type="evidence" value="ECO:0007669"/>
    <property type="project" value="InterPro"/>
</dbReference>
<dbReference type="CDD" id="cd11697">
    <property type="entry name" value="DHR2_DOCK_A"/>
    <property type="match status" value="1"/>
</dbReference>
<dbReference type="InterPro" id="IPR032376">
    <property type="entry name" value="DOCK_N"/>
</dbReference>
<dbReference type="InterPro" id="IPR027357">
    <property type="entry name" value="DOCKER_dom"/>
</dbReference>
<dbReference type="InterPro" id="IPR043162">
    <property type="entry name" value="DOCK_C_lobe_C"/>
</dbReference>
<dbReference type="PANTHER" id="PTHR45653">
    <property type="entry name" value="DEDICATOR OF CYTOKINESIS"/>
    <property type="match status" value="1"/>
</dbReference>
<evidence type="ECO:0000259" key="11">
    <source>
        <dbReference type="PROSITE" id="PS51651"/>
    </source>
</evidence>
<protein>
    <recommendedName>
        <fullName evidence="14">Dedicator of cytokinesis protein 1</fullName>
    </recommendedName>
</protein>
<feature type="domain" description="DOCKER" evidence="11">
    <location>
        <begin position="1257"/>
        <end position="1670"/>
    </location>
</feature>
<evidence type="ECO:0000313" key="13">
    <source>
        <dbReference type="Proteomes" id="UP001367676"/>
    </source>
</evidence>
<feature type="compositionally biased region" description="Polar residues" evidence="8">
    <location>
        <begin position="1904"/>
        <end position="1941"/>
    </location>
</feature>
<dbReference type="Gene3D" id="2.60.40.150">
    <property type="entry name" value="C2 domain"/>
    <property type="match status" value="1"/>
</dbReference>
<dbReference type="Pfam" id="PF16172">
    <property type="entry name" value="DOCK_N"/>
    <property type="match status" value="1"/>
</dbReference>
<keyword evidence="13" id="KW-1185">Reference proteome</keyword>
<dbReference type="InterPro" id="IPR026791">
    <property type="entry name" value="DOCK"/>
</dbReference>
<dbReference type="Gene3D" id="1.20.58.740">
    <property type="match status" value="1"/>
</dbReference>
<dbReference type="PROSITE" id="PS51650">
    <property type="entry name" value="C2_DOCK"/>
    <property type="match status" value="1"/>
</dbReference>
<proteinExistence type="inferred from homology"/>
<organism evidence="12 13">
    <name type="scientific">Parthenolecanium corni</name>
    <dbReference type="NCBI Taxonomy" id="536013"/>
    <lineage>
        <taxon>Eukaryota</taxon>
        <taxon>Metazoa</taxon>
        <taxon>Ecdysozoa</taxon>
        <taxon>Arthropoda</taxon>
        <taxon>Hexapoda</taxon>
        <taxon>Insecta</taxon>
        <taxon>Pterygota</taxon>
        <taxon>Neoptera</taxon>
        <taxon>Paraneoptera</taxon>
        <taxon>Hemiptera</taxon>
        <taxon>Sternorrhyncha</taxon>
        <taxon>Coccoidea</taxon>
        <taxon>Coccidae</taxon>
        <taxon>Parthenolecanium</taxon>
    </lineage>
</organism>
<sequence length="1962" mass="226183">MKWVAVTDDRSYGIAIHNYQENGDFRIKLTVGECVYIIKECKDWYYGYAGKQKSALGIFPRSFIHIMDTSFKDATCGSGMYNNQPHIVSEVTAVLREWGAIWKRLYITHNPNFKTIEHKMYELIRLRSQILSGTLPVDELREVKRLVTWNIDVGNKILGLDMVVRDDQGNILNPKDTSVVELFRHHENATQKILAPSTESDISSSYQSSRRSHNYTVYLSVRNLICKSSEDVELLFSLYDLRLMKPFSENFVVRWTHDMFVCDQDRRHNFRVLFTDLGSRDLAREKVYLVCYVIKNGAMESQQNCKNLVKNGNFDSINMARRAHAIACKDLSPYLNGQLETDEDKHHFLHLLPCEKDKDTLDGTLRRCFSLKEFPIKDSKGQGIVISFKLLQADLKQVREENPHLVFGNVGIARKMGFPEVILPGDVRNDLYLTLAYGEFSKGSKSSDKNIESVVTVCNEKGVPLQGGIILGSGVDPQTEYHSVVYYHEDKPRWFETLKVAVSIEEFKGCHLKFIFKHRSSKNDSKEKSEKPFALSFVRLMQENGTTLRDERHDLLVYKVDLKKYDPTDISYLELASTDPELNNGSKTSVPGLSLCNKDIFVIYTNICSTKLTQNVDLLGLLNWVSDPVNVGSNLQALMKVEGEEVVKFLQDVLDTLFNVLMLNPDSNVHDDMVFNCLLYVIGLVLDRKYLHFQPVLDLYIDESFSATLAYNKLIVVLKRYIDNVINFEKDQMLSMMKSLKYIMKFITRSRYLFSELYDGKGQDEFEDLMTELLDAFANMMRHKTDPTLIIQGACLKYLPSTIPDLMMAFKNPVKLSYLLMNLINSLPNSRLTKQKMMTIDDIIHSPLFCSHECRAILLTNILELVKKQLESSDEGTTNAEHRRNISRSYAKIAKVLGASTNDLQPPDENVVSQLELCIKILSDIMDSLFRKETAGDTTDDITKIMLIILRTVIQTTIKMDRESPLVGNLASVMISIFRQMTSCHFTIYINHFNTRSDLLDFLMEILLVFKDLISRPVYPVDWCEMILLQNRVILRSLRFFALTIRDHFSSNFEHQVWNNFFHCAVAFLTQPALQLETFSPNKRSRIASEYKDMRITAGFEIRNMWFNLAANKVHFVPNLVSPFLEMTLIPEEELRKATIPIFFDMMQTEFYLNRDGVLDKRDDISIKANFCQFEDKMIAQLDSMVEGGRGDEQYKNLFYFIMMNLCENHVRMKDQGVKFVSTVTRLMELLLEYRGIIFDENRENRMICIVNLLDFYHEINRKEMYIRYVNKLCALHLECENYPEAAYTLRLHSKLLSWSDTPLPPLLRSLKYPQCETHRQLKEALYNDMIGYFDKGKMWECALCICKELVRLYEEETFDYHQLSIMLRRMSQFYDCIIKQLRPKSEYFRVAYYGKGFPSFLSNKVFVHRGKEYDRLSDFCSRMVNQHVNAELMNTLTPPTEDILESPGQYLQINHVEPIMDEKKQKLLNKTIHESILRYHNDNNVSKFRYSRPFYRNEDGEDERKFANLWLERTVLQISSPLPGILKWFPVVSSDTHFISPLKNAIEMMQESNKKLRELILSYKNDQSASLNPLTLKLKGIVDPAVMGGIRNYEEAFFTLDYEARHPEDAEELFRLKDLIASLIPLLEVGMQIHGQRAPPSLTPLHKAMTEQFAEMKRQTEEKYGKRTTDIRCDSIKYRRRTTTGFSFSHHNDDRDRFSQMSANSMEGYSQSKSPLMSAASLSSSIAILAAPALSNCSIGGQKFGTIGSMTKKEKKEKKKRRLRSESKVSIDAESISSKDSSSCAVGNSQWYTTPSNDADNFSLASYNSILPAAPSIVDFDEPKSMQFVRSDSEREKTSSRPSSDSSFHQFDQLSILSKLNRDSFGTNTDSTTTSEDDRVPPPLPAKNREIDYGNAMCDVTDSPCSTPPRNSYTPPLQSLTERFQNPSDVSRTSTDTNEQPPTPPPKKPTYRFNQSNHTFV</sequence>
<dbReference type="GO" id="GO:0005737">
    <property type="term" value="C:cytoplasm"/>
    <property type="evidence" value="ECO:0007669"/>
    <property type="project" value="UniProtKB-SubCell"/>
</dbReference>
<dbReference type="PANTHER" id="PTHR45653:SF10">
    <property type="entry name" value="MYOBLAST CITY, ISOFORM B"/>
    <property type="match status" value="1"/>
</dbReference>
<evidence type="ECO:0000313" key="12">
    <source>
        <dbReference type="EMBL" id="KAK7576182.1"/>
    </source>
</evidence>
<evidence type="ECO:0000259" key="9">
    <source>
        <dbReference type="PROSITE" id="PS50002"/>
    </source>
</evidence>
<feature type="domain" description="SH3" evidence="9">
    <location>
        <begin position="8"/>
        <end position="69"/>
    </location>
</feature>
<dbReference type="InterPro" id="IPR036028">
    <property type="entry name" value="SH3-like_dom_sf"/>
</dbReference>
<evidence type="ECO:0000256" key="7">
    <source>
        <dbReference type="PROSITE-ProRule" id="PRU00983"/>
    </source>
</evidence>
<evidence type="ECO:0008006" key="14">
    <source>
        <dbReference type="Google" id="ProtNLM"/>
    </source>
</evidence>
<name>A0AAN9XZC7_9HEMI</name>
<keyword evidence="4" id="KW-0597">Phosphoprotein</keyword>
<dbReference type="Pfam" id="PF23554">
    <property type="entry name" value="TPR_DOCK"/>
    <property type="match status" value="1"/>
</dbReference>
<dbReference type="Pfam" id="PF14429">
    <property type="entry name" value="DOCK-C2"/>
    <property type="match status" value="1"/>
</dbReference>
<dbReference type="InterPro" id="IPR056372">
    <property type="entry name" value="TPR_DOCK"/>
</dbReference>
<evidence type="ECO:0000259" key="10">
    <source>
        <dbReference type="PROSITE" id="PS51650"/>
    </source>
</evidence>
<feature type="compositionally biased region" description="Polar residues" evidence="8">
    <location>
        <begin position="1953"/>
        <end position="1962"/>
    </location>
</feature>
<dbReference type="InterPro" id="IPR027007">
    <property type="entry name" value="C2_DOCK-type_domain"/>
</dbReference>
<keyword evidence="3" id="KW-0963">Cytoplasm</keyword>
<dbReference type="GO" id="GO:0016477">
    <property type="term" value="P:cell migration"/>
    <property type="evidence" value="ECO:0007669"/>
    <property type="project" value="TreeGrafter"/>
</dbReference>
<evidence type="ECO:0000256" key="1">
    <source>
        <dbReference type="ARBA" id="ARBA00004496"/>
    </source>
</evidence>
<dbReference type="Pfam" id="PF20422">
    <property type="entry name" value="DHR-2_Lobe_B"/>
    <property type="match status" value="1"/>
</dbReference>
<feature type="compositionally biased region" description="Polar residues" evidence="8">
    <location>
        <begin position="1841"/>
        <end position="1859"/>
    </location>
</feature>
<dbReference type="GO" id="GO:0005085">
    <property type="term" value="F:guanyl-nucleotide exchange factor activity"/>
    <property type="evidence" value="ECO:0007669"/>
    <property type="project" value="UniProtKB-KW"/>
</dbReference>
<dbReference type="Gene3D" id="1.20.1270.350">
    <property type="entry name" value="Dedicator of cytokinesis N-terminal subdomain"/>
    <property type="match status" value="1"/>
</dbReference>
<dbReference type="GO" id="GO:0005886">
    <property type="term" value="C:plasma membrane"/>
    <property type="evidence" value="ECO:0007669"/>
    <property type="project" value="TreeGrafter"/>
</dbReference>
<dbReference type="InterPro" id="IPR001452">
    <property type="entry name" value="SH3_domain"/>
</dbReference>
<dbReference type="Proteomes" id="UP001367676">
    <property type="component" value="Unassembled WGS sequence"/>
</dbReference>
<comment type="caution">
    <text evidence="12">The sequence shown here is derived from an EMBL/GenBank/DDBJ whole genome shotgun (WGS) entry which is preliminary data.</text>
</comment>
<dbReference type="InterPro" id="IPR043161">
    <property type="entry name" value="DOCK_C_lobe_A"/>
</dbReference>
<evidence type="ECO:0000256" key="6">
    <source>
        <dbReference type="PROSITE-ProRule" id="PRU00192"/>
    </source>
</evidence>
<dbReference type="Gene3D" id="1.25.40.410">
    <property type="match status" value="1"/>
</dbReference>
<feature type="compositionally biased region" description="Low complexity" evidence="8">
    <location>
        <begin position="1864"/>
        <end position="1875"/>
    </location>
</feature>
<dbReference type="InterPro" id="IPR042455">
    <property type="entry name" value="DOCK_N_sub1"/>
</dbReference>
<evidence type="ECO:0000256" key="5">
    <source>
        <dbReference type="ARBA" id="ARBA00022658"/>
    </source>
</evidence>
<dbReference type="Pfam" id="PF20421">
    <property type="entry name" value="DHR-2_Lobe_C"/>
    <property type="match status" value="1"/>
</dbReference>
<dbReference type="InterPro" id="IPR035892">
    <property type="entry name" value="C2_domain_sf"/>
</dbReference>
<dbReference type="InterPro" id="IPR046769">
    <property type="entry name" value="DOCKER_Lobe_A"/>
</dbReference>
<evidence type="ECO:0000256" key="3">
    <source>
        <dbReference type="ARBA" id="ARBA00022490"/>
    </source>
</evidence>
<comment type="subcellular location">
    <subcellularLocation>
        <location evidence="1">Cytoplasm</location>
    </subcellularLocation>
</comment>
<evidence type="ECO:0000256" key="4">
    <source>
        <dbReference type="ARBA" id="ARBA00022553"/>
    </source>
</evidence>
<feature type="domain" description="C2 DOCK-type" evidence="10">
    <location>
        <begin position="428"/>
        <end position="608"/>
    </location>
</feature>
<dbReference type="InterPro" id="IPR046770">
    <property type="entry name" value="DOCKER_Lobe_B"/>
</dbReference>
<dbReference type="SUPFAM" id="SSF50044">
    <property type="entry name" value="SH3-domain"/>
    <property type="match status" value="1"/>
</dbReference>
<dbReference type="EMBL" id="JBBCAQ010000036">
    <property type="protein sequence ID" value="KAK7576182.1"/>
    <property type="molecule type" value="Genomic_DNA"/>
</dbReference>
<dbReference type="PROSITE" id="PS50002">
    <property type="entry name" value="SH3"/>
    <property type="match status" value="1"/>
</dbReference>
<dbReference type="SMART" id="SM00326">
    <property type="entry name" value="SH3"/>
    <property type="match status" value="1"/>
</dbReference>
<keyword evidence="5" id="KW-0344">Guanine-nucleotide releasing factor</keyword>
<keyword evidence="2 6" id="KW-0728">SH3 domain</keyword>
<dbReference type="PROSITE" id="PS51651">
    <property type="entry name" value="DOCKER"/>
    <property type="match status" value="1"/>
</dbReference>
<comment type="similarity">
    <text evidence="7">Belongs to the DOCK family.</text>
</comment>
<reference evidence="12 13" key="1">
    <citation type="submission" date="2024-03" db="EMBL/GenBank/DDBJ databases">
        <title>Adaptation during the transition from Ophiocordyceps entomopathogen to insect associate is accompanied by gene loss and intensified selection.</title>
        <authorList>
            <person name="Ward C.M."/>
            <person name="Onetto C.A."/>
            <person name="Borneman A.R."/>
        </authorList>
    </citation>
    <scope>NUCLEOTIDE SEQUENCE [LARGE SCALE GENOMIC DNA]</scope>
    <source>
        <strain evidence="12">AWRI1</strain>
        <tissue evidence="12">Single Adult Female</tissue>
    </source>
</reference>
<dbReference type="GO" id="GO:0031267">
    <property type="term" value="F:small GTPase binding"/>
    <property type="evidence" value="ECO:0007669"/>
    <property type="project" value="TreeGrafter"/>
</dbReference>
<dbReference type="Gene3D" id="2.30.30.40">
    <property type="entry name" value="SH3 Domains"/>
    <property type="match status" value="1"/>
</dbReference>
<feature type="compositionally biased region" description="Basic residues" evidence="8">
    <location>
        <begin position="1754"/>
        <end position="1764"/>
    </location>
</feature>
<dbReference type="CDD" id="cd11872">
    <property type="entry name" value="SH3_DOCK_AB"/>
    <property type="match status" value="1"/>
</dbReference>
<dbReference type="FunFam" id="1.20.58.740:FF:000004">
    <property type="entry name" value="Dedicator of cytokinesis protein 1"/>
    <property type="match status" value="1"/>
</dbReference>
<dbReference type="InterPro" id="IPR046773">
    <property type="entry name" value="DOCKER_Lobe_C"/>
</dbReference>